<dbReference type="RefSeq" id="XP_007864894.1">
    <property type="nucleotide sequence ID" value="XM_007866703.1"/>
</dbReference>
<dbReference type="PANTHER" id="PTHR43047">
    <property type="entry name" value="TWO-COMPONENT HISTIDINE PROTEIN KINASE"/>
    <property type="match status" value="1"/>
</dbReference>
<dbReference type="GeneID" id="19308444"/>
<feature type="domain" description="Histidine kinase" evidence="9">
    <location>
        <begin position="332"/>
        <end position="653"/>
    </location>
</feature>
<dbReference type="PROSITE" id="PS50109">
    <property type="entry name" value="HIS_KIN"/>
    <property type="match status" value="1"/>
</dbReference>
<feature type="transmembrane region" description="Helical" evidence="8">
    <location>
        <begin position="124"/>
        <end position="147"/>
    </location>
</feature>
<dbReference type="PANTHER" id="PTHR43047:SF66">
    <property type="entry name" value="HISKA"/>
    <property type="match status" value="1"/>
</dbReference>
<feature type="modified residue" description="4-aspartylphosphate" evidence="6">
    <location>
        <position position="904"/>
    </location>
</feature>
<sequence length="985" mass="109237">MLESAGEGSYRRPFPGKSETFDDDGTVDEVVVDRAWSEEIKSSATQSEHGGSPEKTGSHQQGGTNTDHESFIPHPDGFWAYATPLIILRWRVWPAITGFFDLSFFDERSEQHYRKENWFVKKPLAIWASLFYVLNWALALGLIPGPLVLADKIFYYGICTAVTVPLPFMVIYDWPRDQNVFYQVFLCFSTWCWSYYQVVFMYACGFYTNEVKHSYFTCGNKDFLGTFYWTAGLATISLFGLKQHRLPHMIGAAVFFILACVLILPDRHTWTRNLINHFVYQSFLLYVHYMRENAERRLYTLRDQLKIQFRATQKAQINERKAADSKRRLTSYVFHEVRVPLNTALLAVQNMEAAGAVPKSQQIEFKALEGSLSMMSKVLNDVLDFNRMDSGRFESVSKPYAFHQVMRSMLVPLQLATDARNLTLETEFDENIDLVARRAAYEAMGHPPQVVEKLMEENSEEHGIVCGDETRLRQIITNLASNACKFTQSGGKLSVKTRLILPSPESTMPRSSYGPSRSETDATDVTDSSKLPDSAISDAEMGLGEKVQGHHVLSATHLSQHNLHHSQLHPLEWIVVRIEVTDTGCGIKPKDMVQSKLFSAFNQTEQGRQQGGKGTGLGLALVRQIVKLSRGRLGVRSKAGEGSTFWVELPLGVGAKTMQGFTPPPNLVERADELGLNMTFAPESSHSGGKPSRTSANKRNSSAFTTIMEQGGMVELVPSKPGETPVLTRALGDANTGTAPRTSTPPEIGELSSPESLTPTEIQRTTVRPSHVDLPRPRQFTSYDFTNPSTSSSATLDQLGSTPSSNQSAPATPPAEFERGLPVLVVDDDPLTRMLMKRLLTRIGCRVSTAENGEVALEMILGGSRPTPSSETPSSQGSESSQGIGSGTGVPMAEDTRFAAVFLDNQMPVMSGLDTVARLREAGRQDFVVGVTGNALLTDQEEYLQAGVDHVLTKPVLEKSLRNMLHLADERRKRALLDFHAPSPS</sequence>
<dbReference type="GO" id="GO:0000155">
    <property type="term" value="F:phosphorelay sensor kinase activity"/>
    <property type="evidence" value="ECO:0007669"/>
    <property type="project" value="InterPro"/>
</dbReference>
<dbReference type="InterPro" id="IPR005467">
    <property type="entry name" value="His_kinase_dom"/>
</dbReference>
<dbReference type="SMART" id="SM00388">
    <property type="entry name" value="HisKA"/>
    <property type="match status" value="1"/>
</dbReference>
<evidence type="ECO:0000313" key="12">
    <source>
        <dbReference type="Proteomes" id="UP000030669"/>
    </source>
</evidence>
<dbReference type="AlphaFoldDB" id="S7RST0"/>
<accession>S7RST0</accession>
<feature type="compositionally biased region" description="Polar residues" evidence="7">
    <location>
        <begin position="735"/>
        <end position="745"/>
    </location>
</feature>
<dbReference type="GO" id="GO:0005886">
    <property type="term" value="C:plasma membrane"/>
    <property type="evidence" value="ECO:0007669"/>
    <property type="project" value="TreeGrafter"/>
</dbReference>
<dbReference type="OrthoDB" id="60033at2759"/>
<dbReference type="InterPro" id="IPR003661">
    <property type="entry name" value="HisK_dim/P_dom"/>
</dbReference>
<dbReference type="PROSITE" id="PS50110">
    <property type="entry name" value="RESPONSE_REGULATORY"/>
    <property type="match status" value="1"/>
</dbReference>
<dbReference type="SUPFAM" id="SSF47384">
    <property type="entry name" value="Homodimeric domain of signal transducing histidine kinase"/>
    <property type="match status" value="1"/>
</dbReference>
<dbReference type="EC" id="2.7.13.3" evidence="2"/>
<evidence type="ECO:0000313" key="11">
    <source>
        <dbReference type="EMBL" id="EPQ56119.1"/>
    </source>
</evidence>
<evidence type="ECO:0000256" key="1">
    <source>
        <dbReference type="ARBA" id="ARBA00000085"/>
    </source>
</evidence>
<evidence type="ECO:0000259" key="10">
    <source>
        <dbReference type="PROSITE" id="PS50110"/>
    </source>
</evidence>
<proteinExistence type="predicted"/>
<dbReference type="CDD" id="cd00082">
    <property type="entry name" value="HisKA"/>
    <property type="match status" value="1"/>
</dbReference>
<dbReference type="Pfam" id="PF02518">
    <property type="entry name" value="HATPase_c"/>
    <property type="match status" value="1"/>
</dbReference>
<dbReference type="OMA" id="KSEMHYN"/>
<keyword evidence="4" id="KW-0808">Transferase</keyword>
<feature type="region of interest" description="Disordered" evidence="7">
    <location>
        <begin position="501"/>
        <end position="535"/>
    </location>
</feature>
<dbReference type="HOGENOM" id="CLU_006108_0_0_1"/>
<dbReference type="InterPro" id="IPR004358">
    <property type="entry name" value="Sig_transdc_His_kin-like_C"/>
</dbReference>
<evidence type="ECO:0000256" key="4">
    <source>
        <dbReference type="ARBA" id="ARBA00022679"/>
    </source>
</evidence>
<dbReference type="Proteomes" id="UP000030669">
    <property type="component" value="Unassembled WGS sequence"/>
</dbReference>
<feature type="region of interest" description="Disordered" evidence="7">
    <location>
        <begin position="41"/>
        <end position="67"/>
    </location>
</feature>
<dbReference type="EMBL" id="KB469300">
    <property type="protein sequence ID" value="EPQ56119.1"/>
    <property type="molecule type" value="Genomic_DNA"/>
</dbReference>
<feature type="region of interest" description="Disordered" evidence="7">
    <location>
        <begin position="1"/>
        <end position="26"/>
    </location>
</feature>
<dbReference type="InterPro" id="IPR003594">
    <property type="entry name" value="HATPase_dom"/>
</dbReference>
<feature type="compositionally biased region" description="Low complexity" evidence="7">
    <location>
        <begin position="862"/>
        <end position="883"/>
    </location>
</feature>
<feature type="compositionally biased region" description="Polar residues" evidence="7">
    <location>
        <begin position="504"/>
        <end position="531"/>
    </location>
</feature>
<dbReference type="Pfam" id="PF00072">
    <property type="entry name" value="Response_reg"/>
    <property type="match status" value="1"/>
</dbReference>
<feature type="compositionally biased region" description="Polar residues" evidence="7">
    <location>
        <begin position="753"/>
        <end position="768"/>
    </location>
</feature>
<dbReference type="InterPro" id="IPR036890">
    <property type="entry name" value="HATPase_C_sf"/>
</dbReference>
<dbReference type="KEGG" id="gtr:GLOTRDRAFT_74634"/>
<keyword evidence="12" id="KW-1185">Reference proteome</keyword>
<feature type="transmembrane region" description="Helical" evidence="8">
    <location>
        <begin position="153"/>
        <end position="172"/>
    </location>
</feature>
<keyword evidence="8" id="KW-1133">Transmembrane helix</keyword>
<feature type="region of interest" description="Disordered" evidence="7">
    <location>
        <begin position="718"/>
        <end position="816"/>
    </location>
</feature>
<feature type="transmembrane region" description="Helical" evidence="8">
    <location>
        <begin position="184"/>
        <end position="203"/>
    </location>
</feature>
<gene>
    <name evidence="11" type="ORF">GLOTRDRAFT_74634</name>
</gene>
<keyword evidence="8" id="KW-0472">Membrane</keyword>
<protein>
    <recommendedName>
        <fullName evidence="2">histidine kinase</fullName>
        <ecNumber evidence="2">2.7.13.3</ecNumber>
    </recommendedName>
</protein>
<dbReference type="Gene3D" id="3.30.565.10">
    <property type="entry name" value="Histidine kinase-like ATPase, C-terminal domain"/>
    <property type="match status" value="1"/>
</dbReference>
<dbReference type="SUPFAM" id="SSF55874">
    <property type="entry name" value="ATPase domain of HSP90 chaperone/DNA topoisomerase II/histidine kinase"/>
    <property type="match status" value="1"/>
</dbReference>
<feature type="transmembrane region" description="Helical" evidence="8">
    <location>
        <begin position="223"/>
        <end position="241"/>
    </location>
</feature>
<comment type="catalytic activity">
    <reaction evidence="1">
        <text>ATP + protein L-histidine = ADP + protein N-phospho-L-histidine.</text>
        <dbReference type="EC" id="2.7.13.3"/>
    </reaction>
</comment>
<evidence type="ECO:0000259" key="9">
    <source>
        <dbReference type="PROSITE" id="PS50109"/>
    </source>
</evidence>
<keyword evidence="3 6" id="KW-0597">Phosphoprotein</keyword>
<dbReference type="InterPro" id="IPR011006">
    <property type="entry name" value="CheY-like_superfamily"/>
</dbReference>
<dbReference type="SMART" id="SM00448">
    <property type="entry name" value="REC"/>
    <property type="match status" value="1"/>
</dbReference>
<organism evidence="11 12">
    <name type="scientific">Gloeophyllum trabeum (strain ATCC 11539 / FP-39264 / Madison 617)</name>
    <name type="common">Brown rot fungus</name>
    <dbReference type="NCBI Taxonomy" id="670483"/>
    <lineage>
        <taxon>Eukaryota</taxon>
        <taxon>Fungi</taxon>
        <taxon>Dikarya</taxon>
        <taxon>Basidiomycota</taxon>
        <taxon>Agaricomycotina</taxon>
        <taxon>Agaricomycetes</taxon>
        <taxon>Gloeophyllales</taxon>
        <taxon>Gloeophyllaceae</taxon>
        <taxon>Gloeophyllum</taxon>
    </lineage>
</organism>
<dbReference type="PRINTS" id="PR00344">
    <property type="entry name" value="BCTRLSENSOR"/>
</dbReference>
<keyword evidence="8" id="KW-0812">Transmembrane</keyword>
<dbReference type="Gene3D" id="3.40.50.2300">
    <property type="match status" value="1"/>
</dbReference>
<dbReference type="Gene3D" id="1.10.287.130">
    <property type="match status" value="1"/>
</dbReference>
<dbReference type="GO" id="GO:0009927">
    <property type="term" value="F:histidine phosphotransfer kinase activity"/>
    <property type="evidence" value="ECO:0007669"/>
    <property type="project" value="TreeGrafter"/>
</dbReference>
<keyword evidence="5" id="KW-0418">Kinase</keyword>
<evidence type="ECO:0000256" key="7">
    <source>
        <dbReference type="SAM" id="MobiDB-lite"/>
    </source>
</evidence>
<feature type="compositionally biased region" description="Polar residues" evidence="7">
    <location>
        <begin position="779"/>
        <end position="810"/>
    </location>
</feature>
<dbReference type="InterPro" id="IPR001789">
    <property type="entry name" value="Sig_transdc_resp-reg_receiver"/>
</dbReference>
<evidence type="ECO:0000256" key="2">
    <source>
        <dbReference type="ARBA" id="ARBA00012438"/>
    </source>
</evidence>
<dbReference type="eggNOG" id="KOG0519">
    <property type="taxonomic scope" value="Eukaryota"/>
</dbReference>
<evidence type="ECO:0000256" key="3">
    <source>
        <dbReference type="ARBA" id="ARBA00022553"/>
    </source>
</evidence>
<feature type="transmembrane region" description="Helical" evidence="8">
    <location>
        <begin position="248"/>
        <end position="265"/>
    </location>
</feature>
<dbReference type="InterPro" id="IPR036097">
    <property type="entry name" value="HisK_dim/P_sf"/>
</dbReference>
<feature type="region of interest" description="Disordered" evidence="7">
    <location>
        <begin position="862"/>
        <end position="890"/>
    </location>
</feature>
<name>S7RST0_GLOTA</name>
<feature type="domain" description="Response regulatory" evidence="10">
    <location>
        <begin position="822"/>
        <end position="969"/>
    </location>
</feature>
<dbReference type="STRING" id="670483.S7RST0"/>
<dbReference type="SUPFAM" id="SSF52172">
    <property type="entry name" value="CheY-like"/>
    <property type="match status" value="1"/>
</dbReference>
<dbReference type="SMART" id="SM00387">
    <property type="entry name" value="HATPase_c"/>
    <property type="match status" value="1"/>
</dbReference>
<dbReference type="CDD" id="cd17546">
    <property type="entry name" value="REC_hyHK_CKI1_RcsC-like"/>
    <property type="match status" value="1"/>
</dbReference>
<evidence type="ECO:0000256" key="8">
    <source>
        <dbReference type="SAM" id="Phobius"/>
    </source>
</evidence>
<reference evidence="11 12" key="1">
    <citation type="journal article" date="2012" name="Science">
        <title>The Paleozoic origin of enzymatic lignin decomposition reconstructed from 31 fungal genomes.</title>
        <authorList>
            <person name="Floudas D."/>
            <person name="Binder M."/>
            <person name="Riley R."/>
            <person name="Barry K."/>
            <person name="Blanchette R.A."/>
            <person name="Henrissat B."/>
            <person name="Martinez A.T."/>
            <person name="Otillar R."/>
            <person name="Spatafora J.W."/>
            <person name="Yadav J.S."/>
            <person name="Aerts A."/>
            <person name="Benoit I."/>
            <person name="Boyd A."/>
            <person name="Carlson A."/>
            <person name="Copeland A."/>
            <person name="Coutinho P.M."/>
            <person name="de Vries R.P."/>
            <person name="Ferreira P."/>
            <person name="Findley K."/>
            <person name="Foster B."/>
            <person name="Gaskell J."/>
            <person name="Glotzer D."/>
            <person name="Gorecki P."/>
            <person name="Heitman J."/>
            <person name="Hesse C."/>
            <person name="Hori C."/>
            <person name="Igarashi K."/>
            <person name="Jurgens J.A."/>
            <person name="Kallen N."/>
            <person name="Kersten P."/>
            <person name="Kohler A."/>
            <person name="Kuees U."/>
            <person name="Kumar T.K.A."/>
            <person name="Kuo A."/>
            <person name="LaButti K."/>
            <person name="Larrondo L.F."/>
            <person name="Lindquist E."/>
            <person name="Ling A."/>
            <person name="Lombard V."/>
            <person name="Lucas S."/>
            <person name="Lundell T."/>
            <person name="Martin R."/>
            <person name="McLaughlin D.J."/>
            <person name="Morgenstern I."/>
            <person name="Morin E."/>
            <person name="Murat C."/>
            <person name="Nagy L.G."/>
            <person name="Nolan M."/>
            <person name="Ohm R.A."/>
            <person name="Patyshakuliyeva A."/>
            <person name="Rokas A."/>
            <person name="Ruiz-Duenas F.J."/>
            <person name="Sabat G."/>
            <person name="Salamov A."/>
            <person name="Samejima M."/>
            <person name="Schmutz J."/>
            <person name="Slot J.C."/>
            <person name="St John F."/>
            <person name="Stenlid J."/>
            <person name="Sun H."/>
            <person name="Sun S."/>
            <person name="Syed K."/>
            <person name="Tsang A."/>
            <person name="Wiebenga A."/>
            <person name="Young D."/>
            <person name="Pisabarro A."/>
            <person name="Eastwood D.C."/>
            <person name="Martin F."/>
            <person name="Cullen D."/>
            <person name="Grigoriev I.V."/>
            <person name="Hibbett D.S."/>
        </authorList>
    </citation>
    <scope>NUCLEOTIDE SEQUENCE [LARGE SCALE GENOMIC DNA]</scope>
    <source>
        <strain evidence="11 12">ATCC 11539</strain>
    </source>
</reference>
<dbReference type="Pfam" id="PF00512">
    <property type="entry name" value="HisKA"/>
    <property type="match status" value="1"/>
</dbReference>
<evidence type="ECO:0000256" key="5">
    <source>
        <dbReference type="ARBA" id="ARBA00022777"/>
    </source>
</evidence>
<evidence type="ECO:0000256" key="6">
    <source>
        <dbReference type="PROSITE-ProRule" id="PRU00169"/>
    </source>
</evidence>